<feature type="transmembrane region" description="Helical" evidence="9">
    <location>
        <begin position="6"/>
        <end position="31"/>
    </location>
</feature>
<evidence type="ECO:0000256" key="1">
    <source>
        <dbReference type="ARBA" id="ARBA00004162"/>
    </source>
</evidence>
<keyword evidence="12" id="KW-1185">Reference proteome</keyword>
<evidence type="ECO:0000256" key="7">
    <source>
        <dbReference type="ARBA" id="ARBA00023010"/>
    </source>
</evidence>
<comment type="similarity">
    <text evidence="9">Belongs to the TatA/E family.</text>
</comment>
<dbReference type="HOGENOM" id="CLU_086034_6_2_0"/>
<evidence type="ECO:0000256" key="8">
    <source>
        <dbReference type="ARBA" id="ARBA00023136"/>
    </source>
</evidence>
<dbReference type="PANTHER" id="PTHR42982:SF1">
    <property type="entry name" value="SEC-INDEPENDENT PROTEIN TRANSLOCASE PROTEIN TATA"/>
    <property type="match status" value="1"/>
</dbReference>
<keyword evidence="7 9" id="KW-0811">Translocation</keyword>
<comment type="subcellular location">
    <subcellularLocation>
        <location evidence="9">Cell inner membrane</location>
        <topology evidence="9">Single-pass membrane protein</topology>
    </subcellularLocation>
    <subcellularLocation>
        <location evidence="1">Cell membrane</location>
        <topology evidence="1">Single-pass membrane protein</topology>
    </subcellularLocation>
</comment>
<dbReference type="eggNOG" id="COG1826">
    <property type="taxonomic scope" value="Bacteria"/>
</dbReference>
<evidence type="ECO:0000256" key="10">
    <source>
        <dbReference type="SAM" id="MobiDB-lite"/>
    </source>
</evidence>
<evidence type="ECO:0000313" key="11">
    <source>
        <dbReference type="EMBL" id="ADB15617.1"/>
    </source>
</evidence>
<evidence type="ECO:0000256" key="4">
    <source>
        <dbReference type="ARBA" id="ARBA00022692"/>
    </source>
</evidence>
<dbReference type="AlphaFoldDB" id="D2R7C1"/>
<dbReference type="Gene3D" id="1.20.5.3310">
    <property type="match status" value="1"/>
</dbReference>
<evidence type="ECO:0000256" key="5">
    <source>
        <dbReference type="ARBA" id="ARBA00022927"/>
    </source>
</evidence>
<keyword evidence="5 9" id="KW-0653">Protein transport</keyword>
<comment type="subunit">
    <text evidence="9">Forms a complex with TatC.</text>
</comment>
<organism evidence="11 12">
    <name type="scientific">Pirellula staleyi (strain ATCC 27377 / DSM 6068 / ICPB 4128)</name>
    <name type="common">Pirella staleyi</name>
    <dbReference type="NCBI Taxonomy" id="530564"/>
    <lineage>
        <taxon>Bacteria</taxon>
        <taxon>Pseudomonadati</taxon>
        <taxon>Planctomycetota</taxon>
        <taxon>Planctomycetia</taxon>
        <taxon>Pirellulales</taxon>
        <taxon>Pirellulaceae</taxon>
        <taxon>Pirellula</taxon>
    </lineage>
</organism>
<sequence length="73" mass="8026">MFQANHLQLFGIFGIGQFELIVVGVIILILFGHRLPTMMFSLGKGIKDFKKGINSTEEDEPAPADTTSKKSDS</sequence>
<evidence type="ECO:0000256" key="3">
    <source>
        <dbReference type="ARBA" id="ARBA00022475"/>
    </source>
</evidence>
<dbReference type="OrthoDB" id="282899at2"/>
<dbReference type="PANTHER" id="PTHR42982">
    <property type="entry name" value="SEC-INDEPENDENT PROTEIN TRANSLOCASE PROTEIN TATA"/>
    <property type="match status" value="1"/>
</dbReference>
<evidence type="ECO:0000313" key="12">
    <source>
        <dbReference type="Proteomes" id="UP000001887"/>
    </source>
</evidence>
<dbReference type="InterPro" id="IPR006312">
    <property type="entry name" value="TatA/E"/>
</dbReference>
<dbReference type="GO" id="GO:0008320">
    <property type="term" value="F:protein transmembrane transporter activity"/>
    <property type="evidence" value="ECO:0007669"/>
    <property type="project" value="UniProtKB-UniRule"/>
</dbReference>
<keyword evidence="9" id="KW-0997">Cell inner membrane</keyword>
<dbReference type="HAMAP" id="MF_00236">
    <property type="entry name" value="TatA_E"/>
    <property type="match status" value="1"/>
</dbReference>
<keyword evidence="3 9" id="KW-1003">Cell membrane</keyword>
<dbReference type="Pfam" id="PF02416">
    <property type="entry name" value="TatA_B_E"/>
    <property type="match status" value="1"/>
</dbReference>
<keyword evidence="6 9" id="KW-1133">Transmembrane helix</keyword>
<dbReference type="STRING" id="530564.Psta_0932"/>
<dbReference type="Proteomes" id="UP000001887">
    <property type="component" value="Chromosome"/>
</dbReference>
<comment type="function">
    <text evidence="9">Part of the twin-arginine translocation (Tat) system that transports large folded proteins containing a characteristic twin-arginine motif in their signal peptide across membranes. TatA could form the protein-conducting channel of the Tat system.</text>
</comment>
<name>D2R7C1_PIRSD</name>
<dbReference type="KEGG" id="psl:Psta_0932"/>
<dbReference type="GO" id="GO:0033281">
    <property type="term" value="C:TAT protein transport complex"/>
    <property type="evidence" value="ECO:0007669"/>
    <property type="project" value="UniProtKB-UniRule"/>
</dbReference>
<proteinExistence type="inferred from homology"/>
<evidence type="ECO:0000256" key="2">
    <source>
        <dbReference type="ARBA" id="ARBA00022448"/>
    </source>
</evidence>
<evidence type="ECO:0000256" key="6">
    <source>
        <dbReference type="ARBA" id="ARBA00022989"/>
    </source>
</evidence>
<dbReference type="GO" id="GO:0043953">
    <property type="term" value="P:protein transport by the Tat complex"/>
    <property type="evidence" value="ECO:0007669"/>
    <property type="project" value="UniProtKB-UniRule"/>
</dbReference>
<keyword evidence="4 9" id="KW-0812">Transmembrane</keyword>
<dbReference type="InterPro" id="IPR003369">
    <property type="entry name" value="TatA/B/E"/>
</dbReference>
<reference evidence="11 12" key="1">
    <citation type="journal article" date="2009" name="Stand. Genomic Sci.">
        <title>Complete genome sequence of Pirellula staleyi type strain (ATCC 27377).</title>
        <authorList>
            <person name="Clum A."/>
            <person name="Tindall B.J."/>
            <person name="Sikorski J."/>
            <person name="Ivanova N."/>
            <person name="Mavrommatis K."/>
            <person name="Lucas S."/>
            <person name="Glavina del Rio T."/>
            <person name="Nolan M."/>
            <person name="Chen F."/>
            <person name="Tice H."/>
            <person name="Pitluck S."/>
            <person name="Cheng J.F."/>
            <person name="Chertkov O."/>
            <person name="Brettin T."/>
            <person name="Han C."/>
            <person name="Detter J.C."/>
            <person name="Kuske C."/>
            <person name="Bruce D."/>
            <person name="Goodwin L."/>
            <person name="Ovchinikova G."/>
            <person name="Pati A."/>
            <person name="Mikhailova N."/>
            <person name="Chen A."/>
            <person name="Palaniappan K."/>
            <person name="Land M."/>
            <person name="Hauser L."/>
            <person name="Chang Y.J."/>
            <person name="Jeffries C.D."/>
            <person name="Chain P."/>
            <person name="Rohde M."/>
            <person name="Goker M."/>
            <person name="Bristow J."/>
            <person name="Eisen J.A."/>
            <person name="Markowitz V."/>
            <person name="Hugenholtz P."/>
            <person name="Kyrpides N.C."/>
            <person name="Klenk H.P."/>
            <person name="Lapidus A."/>
        </authorList>
    </citation>
    <scope>NUCLEOTIDE SEQUENCE [LARGE SCALE GENOMIC DNA]</scope>
    <source>
        <strain evidence="12">ATCC 27377 / DSM 6068 / ICPB 4128</strain>
    </source>
</reference>
<protein>
    <recommendedName>
        <fullName evidence="9">Sec-independent protein translocase protein TatA</fullName>
    </recommendedName>
</protein>
<feature type="region of interest" description="Disordered" evidence="10">
    <location>
        <begin position="53"/>
        <end position="73"/>
    </location>
</feature>
<dbReference type="EMBL" id="CP001848">
    <property type="protein sequence ID" value="ADB15617.1"/>
    <property type="molecule type" value="Genomic_DNA"/>
</dbReference>
<evidence type="ECO:0000256" key="9">
    <source>
        <dbReference type="HAMAP-Rule" id="MF_00236"/>
    </source>
</evidence>
<keyword evidence="8 9" id="KW-0472">Membrane</keyword>
<keyword evidence="2 9" id="KW-0813">Transport</keyword>
<gene>
    <name evidence="9" type="primary">tatA</name>
    <name evidence="11" type="ordered locus">Psta_0932</name>
</gene>
<accession>D2R7C1</accession>